<keyword evidence="1" id="KW-0732">Signal</keyword>
<dbReference type="Proteomes" id="UP000030678">
    <property type="component" value="Unassembled WGS sequence"/>
</dbReference>
<dbReference type="RefSeq" id="XP_008724928.1">
    <property type="nucleotide sequence ID" value="XM_008726706.1"/>
</dbReference>
<dbReference type="EMBL" id="KB822703">
    <property type="protein sequence ID" value="ETI25583.1"/>
    <property type="molecule type" value="Genomic_DNA"/>
</dbReference>
<accession>V9DGY1</accession>
<gene>
    <name evidence="2" type="ORF">G647_02357</name>
</gene>
<evidence type="ECO:0000256" key="1">
    <source>
        <dbReference type="SAM" id="SignalP"/>
    </source>
</evidence>
<feature type="signal peptide" evidence="1">
    <location>
        <begin position="1"/>
        <end position="17"/>
    </location>
</feature>
<dbReference type="OrthoDB" id="5350342at2759"/>
<name>V9DGY1_9EURO</name>
<organism evidence="2 3">
    <name type="scientific">Cladophialophora carrionii CBS 160.54</name>
    <dbReference type="NCBI Taxonomy" id="1279043"/>
    <lineage>
        <taxon>Eukaryota</taxon>
        <taxon>Fungi</taxon>
        <taxon>Dikarya</taxon>
        <taxon>Ascomycota</taxon>
        <taxon>Pezizomycotina</taxon>
        <taxon>Eurotiomycetes</taxon>
        <taxon>Chaetothyriomycetidae</taxon>
        <taxon>Chaetothyriales</taxon>
        <taxon>Herpotrichiellaceae</taxon>
        <taxon>Cladophialophora</taxon>
    </lineage>
</organism>
<dbReference type="GeneID" id="19980850"/>
<sequence length="299" mass="30857">MNKWALILLLLASIVFADIHIQTFIGDASCDGEATIDKVTTAGNSDSTACVSAGRYLAVNVLSADPTFQCNFYSDEACQDLIGTLDTPGVCTLLTGTSLTCFTTSQPAVVVVPGSAPVTAPAPTANPVATVSTGKSLITVDLGGAVLVQSGVQTSCGATACDPTTPLTKPFQHLNEDCTLSVTMTGSYDNADERDYMSGLMQAAVTQTDTNSRVDTTGSAEDDDLILDSISFASVVLKGSDDNAIQAQMMYSVGVSCVPPANADCNSLEQTITSDLLSKVPGAGEVLSTLFEIFVCGES</sequence>
<dbReference type="AlphaFoldDB" id="V9DGY1"/>
<reference evidence="2 3" key="1">
    <citation type="submission" date="2013-03" db="EMBL/GenBank/DDBJ databases">
        <title>The Genome Sequence of Cladophialophora carrionii CBS 160.54.</title>
        <authorList>
            <consortium name="The Broad Institute Genomics Platform"/>
            <person name="Cuomo C."/>
            <person name="de Hoog S."/>
            <person name="Gorbushina A."/>
            <person name="Walker B."/>
            <person name="Young S.K."/>
            <person name="Zeng Q."/>
            <person name="Gargeya S."/>
            <person name="Fitzgerald M."/>
            <person name="Haas B."/>
            <person name="Abouelleil A."/>
            <person name="Allen A.W."/>
            <person name="Alvarado L."/>
            <person name="Arachchi H.M."/>
            <person name="Berlin A.M."/>
            <person name="Chapman S.B."/>
            <person name="Gainer-Dewar J."/>
            <person name="Goldberg J."/>
            <person name="Griggs A."/>
            <person name="Gujja S."/>
            <person name="Hansen M."/>
            <person name="Howarth C."/>
            <person name="Imamovic A."/>
            <person name="Ireland A."/>
            <person name="Larimer J."/>
            <person name="McCowan C."/>
            <person name="Murphy C."/>
            <person name="Pearson M."/>
            <person name="Poon T.W."/>
            <person name="Priest M."/>
            <person name="Roberts A."/>
            <person name="Saif S."/>
            <person name="Shea T."/>
            <person name="Sisk P."/>
            <person name="Sykes S."/>
            <person name="Wortman J."/>
            <person name="Nusbaum C."/>
            <person name="Birren B."/>
        </authorList>
    </citation>
    <scope>NUCLEOTIDE SEQUENCE [LARGE SCALE GENOMIC DNA]</scope>
    <source>
        <strain evidence="2 3">CBS 160.54</strain>
    </source>
</reference>
<proteinExistence type="predicted"/>
<feature type="chain" id="PRO_5004774586" description="LysM domain-containing protein" evidence="1">
    <location>
        <begin position="18"/>
        <end position="299"/>
    </location>
</feature>
<evidence type="ECO:0008006" key="4">
    <source>
        <dbReference type="Google" id="ProtNLM"/>
    </source>
</evidence>
<dbReference type="VEuPathDB" id="FungiDB:G647_02357"/>
<evidence type="ECO:0000313" key="2">
    <source>
        <dbReference type="EMBL" id="ETI25583.1"/>
    </source>
</evidence>
<evidence type="ECO:0000313" key="3">
    <source>
        <dbReference type="Proteomes" id="UP000030678"/>
    </source>
</evidence>
<dbReference type="HOGENOM" id="CLU_997557_0_0_1"/>
<protein>
    <recommendedName>
        <fullName evidence="4">LysM domain-containing protein</fullName>
    </recommendedName>
</protein>